<dbReference type="EMBL" id="PECM01000008">
    <property type="protein sequence ID" value="TEA05417.1"/>
    <property type="molecule type" value="Genomic_DNA"/>
</dbReference>
<name>A0A4R8RXB7_9MYCO</name>
<dbReference type="EMBL" id="PECH01000009">
    <property type="protein sequence ID" value="TDZ78241.1"/>
    <property type="molecule type" value="Genomic_DNA"/>
</dbReference>
<sequence>MSPVQGLAPKNHPKWVMLGPALLTSVGMSMSIHIFTPFFAITFRFRILARHNESR</sequence>
<dbReference type="Proteomes" id="UP000295685">
    <property type="component" value="Unassembled WGS sequence"/>
</dbReference>
<evidence type="ECO:0000313" key="3">
    <source>
        <dbReference type="EMBL" id="TDZ96322.1"/>
    </source>
</evidence>
<keyword evidence="5" id="KW-1185">Reference proteome</keyword>
<reference evidence="5 6" key="1">
    <citation type="journal article" date="2019" name="Sci. Rep.">
        <title>Extended insight into the Mycobacterium chelonae-abscessus complex through whole genome sequencing of Mycobacterium salmoniphilum outbreak and Mycobacterium salmoniphilum-like strains.</title>
        <authorList>
            <person name="Behra P.R.K."/>
            <person name="Das S."/>
            <person name="Pettersson B.M.F."/>
            <person name="Shirreff L."/>
            <person name="DuCote T."/>
            <person name="Jacobsson K.G."/>
            <person name="Ennis D.G."/>
            <person name="Kirsebom L.A."/>
        </authorList>
    </citation>
    <scope>NUCLEOTIDE SEQUENCE [LARGE SCALE GENOMIC DNA]</scope>
    <source>
        <strain evidence="4 5">CCUG 60883</strain>
        <strain evidence="3 7">CCUG 60885</strain>
        <strain evidence="2 6">DE 4585</strain>
    </source>
</reference>
<dbReference type="Proteomes" id="UP000295117">
    <property type="component" value="Unassembled WGS sequence"/>
</dbReference>
<keyword evidence="1" id="KW-0812">Transmembrane</keyword>
<dbReference type="AlphaFoldDB" id="A0A4R8RXB7"/>
<gene>
    <name evidence="4" type="ORF">CCUG60883_02722</name>
    <name evidence="3" type="ORF">CCUG60885_02465</name>
    <name evidence="2" type="ORF">DE4585_04077</name>
</gene>
<evidence type="ECO:0000313" key="7">
    <source>
        <dbReference type="Proteomes" id="UP000295685"/>
    </source>
</evidence>
<dbReference type="EMBL" id="PECK01000003">
    <property type="protein sequence ID" value="TDZ96322.1"/>
    <property type="molecule type" value="Genomic_DNA"/>
</dbReference>
<keyword evidence="1" id="KW-0472">Membrane</keyword>
<keyword evidence="1" id="KW-1133">Transmembrane helix</keyword>
<organism evidence="2 6">
    <name type="scientific">Mycobacteroides salmoniphilum</name>
    <dbReference type="NCBI Taxonomy" id="404941"/>
    <lineage>
        <taxon>Bacteria</taxon>
        <taxon>Bacillati</taxon>
        <taxon>Actinomycetota</taxon>
        <taxon>Actinomycetes</taxon>
        <taxon>Mycobacteriales</taxon>
        <taxon>Mycobacteriaceae</taxon>
        <taxon>Mycobacteroides</taxon>
    </lineage>
</organism>
<evidence type="ECO:0000313" key="4">
    <source>
        <dbReference type="EMBL" id="TEA05417.1"/>
    </source>
</evidence>
<evidence type="ECO:0000313" key="2">
    <source>
        <dbReference type="EMBL" id="TDZ78241.1"/>
    </source>
</evidence>
<protein>
    <submittedName>
        <fullName evidence="2">Uncharacterized protein</fullName>
    </submittedName>
</protein>
<evidence type="ECO:0000256" key="1">
    <source>
        <dbReference type="SAM" id="Phobius"/>
    </source>
</evidence>
<evidence type="ECO:0000313" key="5">
    <source>
        <dbReference type="Proteomes" id="UP000294844"/>
    </source>
</evidence>
<proteinExistence type="predicted"/>
<dbReference type="Proteomes" id="UP000294844">
    <property type="component" value="Unassembled WGS sequence"/>
</dbReference>
<accession>A0A4R8RXB7</accession>
<comment type="caution">
    <text evidence="2">The sequence shown here is derived from an EMBL/GenBank/DDBJ whole genome shotgun (WGS) entry which is preliminary data.</text>
</comment>
<evidence type="ECO:0000313" key="6">
    <source>
        <dbReference type="Proteomes" id="UP000295117"/>
    </source>
</evidence>
<feature type="transmembrane region" description="Helical" evidence="1">
    <location>
        <begin position="20"/>
        <end position="45"/>
    </location>
</feature>